<evidence type="ECO:0000256" key="2">
    <source>
        <dbReference type="ARBA" id="ARBA00022448"/>
    </source>
</evidence>
<evidence type="ECO:0000256" key="1">
    <source>
        <dbReference type="ARBA" id="ARBA00004418"/>
    </source>
</evidence>
<feature type="non-terminal residue" evidence="5">
    <location>
        <position position="1"/>
    </location>
</feature>
<dbReference type="SUPFAM" id="SSF53850">
    <property type="entry name" value="Periplasmic binding protein-like II"/>
    <property type="match status" value="1"/>
</dbReference>
<evidence type="ECO:0000256" key="4">
    <source>
        <dbReference type="ARBA" id="ARBA00022764"/>
    </source>
</evidence>
<dbReference type="AlphaFoldDB" id="A0A382CII2"/>
<organism evidence="5">
    <name type="scientific">marine metagenome</name>
    <dbReference type="NCBI Taxonomy" id="408172"/>
    <lineage>
        <taxon>unclassified sequences</taxon>
        <taxon>metagenomes</taxon>
        <taxon>ecological metagenomes</taxon>
    </lineage>
</organism>
<dbReference type="InterPro" id="IPR006059">
    <property type="entry name" value="SBP"/>
</dbReference>
<evidence type="ECO:0008006" key="6">
    <source>
        <dbReference type="Google" id="ProtNLM"/>
    </source>
</evidence>
<dbReference type="PANTHER" id="PTHR30222">
    <property type="entry name" value="SPERMIDINE/PUTRESCINE-BINDING PERIPLASMIC PROTEIN"/>
    <property type="match status" value="1"/>
</dbReference>
<dbReference type="GO" id="GO:0015846">
    <property type="term" value="P:polyamine transport"/>
    <property type="evidence" value="ECO:0007669"/>
    <property type="project" value="InterPro"/>
</dbReference>
<keyword evidence="3" id="KW-0732">Signal</keyword>
<protein>
    <recommendedName>
        <fullName evidence="6">Spermidine/putrescine ABC transporter substrate-binding protein PotF</fullName>
    </recommendedName>
</protein>
<reference evidence="5" key="1">
    <citation type="submission" date="2018-05" db="EMBL/GenBank/DDBJ databases">
        <authorList>
            <person name="Lanie J.A."/>
            <person name="Ng W.-L."/>
            <person name="Kazmierczak K.M."/>
            <person name="Andrzejewski T.M."/>
            <person name="Davidsen T.M."/>
            <person name="Wayne K.J."/>
            <person name="Tettelin H."/>
            <person name="Glass J.I."/>
            <person name="Rusch D."/>
            <person name="Podicherti R."/>
            <person name="Tsui H.-C.T."/>
            <person name="Winkler M.E."/>
        </authorList>
    </citation>
    <scope>NUCLEOTIDE SEQUENCE</scope>
</reference>
<dbReference type="GO" id="GO:0042597">
    <property type="term" value="C:periplasmic space"/>
    <property type="evidence" value="ECO:0007669"/>
    <property type="project" value="UniProtKB-SubCell"/>
</dbReference>
<evidence type="ECO:0000256" key="3">
    <source>
        <dbReference type="ARBA" id="ARBA00022729"/>
    </source>
</evidence>
<dbReference type="Gene3D" id="3.40.190.10">
    <property type="entry name" value="Periplasmic binding protein-like II"/>
    <property type="match status" value="2"/>
</dbReference>
<dbReference type="GO" id="GO:0019808">
    <property type="term" value="F:polyamine binding"/>
    <property type="evidence" value="ECO:0007669"/>
    <property type="project" value="InterPro"/>
</dbReference>
<dbReference type="Pfam" id="PF13416">
    <property type="entry name" value="SBP_bac_8"/>
    <property type="match status" value="1"/>
</dbReference>
<name>A0A382CII2_9ZZZZ</name>
<dbReference type="InterPro" id="IPR001188">
    <property type="entry name" value="Sperm_putr-bd"/>
</dbReference>
<accession>A0A382CII2</accession>
<comment type="subcellular location">
    <subcellularLocation>
        <location evidence="1">Periplasm</location>
    </subcellularLocation>
</comment>
<dbReference type="EMBL" id="UINC01034581">
    <property type="protein sequence ID" value="SVB25644.1"/>
    <property type="molecule type" value="Genomic_DNA"/>
</dbReference>
<keyword evidence="4" id="KW-0574">Periplasm</keyword>
<evidence type="ECO:0000313" key="5">
    <source>
        <dbReference type="EMBL" id="SVB25644.1"/>
    </source>
</evidence>
<sequence length="183" mass="20777">KAALHYLGLNPNSQNPKDYQGQSAELFNNVRPYIQYFHSSKYINDLANGDICLAFAWSGDILQAADRAKESGNGLQIEYRIPREGTLMWFDMLAIPADAPNPENAHKFLNYIMRPEVIAEISNKVNFANPNIPSKSLIKAESLNNPDIYPEEALMHKLFIAKILTPNVDRAMTRQWVEIKSQQ</sequence>
<keyword evidence="2" id="KW-0813">Transport</keyword>
<proteinExistence type="predicted"/>
<dbReference type="PANTHER" id="PTHR30222:SF12">
    <property type="entry name" value="NORSPERMIDINE SENSOR"/>
    <property type="match status" value="1"/>
</dbReference>
<gene>
    <name evidence="5" type="ORF">METZ01_LOCUS178498</name>
</gene>
<dbReference type="PRINTS" id="PR00909">
    <property type="entry name" value="SPERMDNBNDNG"/>
</dbReference>